<dbReference type="Proteomes" id="UP000325641">
    <property type="component" value="Chromosome"/>
</dbReference>
<dbReference type="OrthoDB" id="9809746at2"/>
<evidence type="ECO:0000259" key="1">
    <source>
        <dbReference type="PROSITE" id="PS51352"/>
    </source>
</evidence>
<dbReference type="GO" id="GO:0016491">
    <property type="term" value="F:oxidoreductase activity"/>
    <property type="evidence" value="ECO:0007669"/>
    <property type="project" value="InterPro"/>
</dbReference>
<dbReference type="InterPro" id="IPR036249">
    <property type="entry name" value="Thioredoxin-like_sf"/>
</dbReference>
<dbReference type="GO" id="GO:0016209">
    <property type="term" value="F:antioxidant activity"/>
    <property type="evidence" value="ECO:0007669"/>
    <property type="project" value="InterPro"/>
</dbReference>
<dbReference type="SUPFAM" id="SSF52833">
    <property type="entry name" value="Thioredoxin-like"/>
    <property type="match status" value="1"/>
</dbReference>
<sequence length="194" mass="21482">MTDLVPLFPRQPAPPLRVDLAGGNQFDLASEKPTNFTLIVFYRGLHCPICKGQLKDLESKLDDFEKRGVSVVAISTDTKERAEQTMQTWGLSRLRLGYGLGLAAARHWGLYVSSGHGKTSAGVEEPALFSEPALYLLRRDGTLYFGSVQTMPFARPHLGDILTAIDFVVKSGYPARGEITELSQDDERQRQQVS</sequence>
<accession>A0A5P6NYY4</accession>
<dbReference type="InterPro" id="IPR013766">
    <property type="entry name" value="Thioredoxin_domain"/>
</dbReference>
<evidence type="ECO:0000313" key="2">
    <source>
        <dbReference type="EMBL" id="QFI71329.1"/>
    </source>
</evidence>
<proteinExistence type="predicted"/>
<dbReference type="CDD" id="cd02970">
    <property type="entry name" value="PRX_like2"/>
    <property type="match status" value="1"/>
</dbReference>
<dbReference type="Gene3D" id="3.40.30.10">
    <property type="entry name" value="Glutaredoxin"/>
    <property type="match status" value="1"/>
</dbReference>
<name>A0A5P6NYY4_9BRAD</name>
<gene>
    <name evidence="2" type="ORF">F8237_02430</name>
</gene>
<dbReference type="AlphaFoldDB" id="A0A5P6NYY4"/>
<feature type="domain" description="Thioredoxin" evidence="1">
    <location>
        <begin position="7"/>
        <end position="170"/>
    </location>
</feature>
<dbReference type="RefSeq" id="WP_151642236.1">
    <property type="nucleotide sequence ID" value="NZ_CP044543.1"/>
</dbReference>
<protein>
    <submittedName>
        <fullName evidence="2">AhpC/TSA family protein</fullName>
    </submittedName>
</protein>
<reference evidence="3" key="1">
    <citation type="submission" date="2019-10" db="EMBL/GenBank/DDBJ databases">
        <title>Complete Genome Sequence of Bradyrhizobium betae type strain PL7HG1T.</title>
        <authorList>
            <person name="Bromfield E.S.P."/>
            <person name="Cloutier S."/>
        </authorList>
    </citation>
    <scope>NUCLEOTIDE SEQUENCE [LARGE SCALE GENOMIC DNA]</scope>
    <source>
        <strain evidence="3">PL7HG1</strain>
    </source>
</reference>
<evidence type="ECO:0000313" key="3">
    <source>
        <dbReference type="Proteomes" id="UP000325641"/>
    </source>
</evidence>
<dbReference type="InterPro" id="IPR000866">
    <property type="entry name" value="AhpC/TSA"/>
</dbReference>
<dbReference type="KEGG" id="bbet:F8237_02430"/>
<dbReference type="PROSITE" id="PS51352">
    <property type="entry name" value="THIOREDOXIN_2"/>
    <property type="match status" value="1"/>
</dbReference>
<organism evidence="2 3">
    <name type="scientific">Bradyrhizobium betae</name>
    <dbReference type="NCBI Taxonomy" id="244734"/>
    <lineage>
        <taxon>Bacteria</taxon>
        <taxon>Pseudomonadati</taxon>
        <taxon>Pseudomonadota</taxon>
        <taxon>Alphaproteobacteria</taxon>
        <taxon>Hyphomicrobiales</taxon>
        <taxon>Nitrobacteraceae</taxon>
        <taxon>Bradyrhizobium</taxon>
    </lineage>
</organism>
<dbReference type="EMBL" id="CP044543">
    <property type="protein sequence ID" value="QFI71329.1"/>
    <property type="molecule type" value="Genomic_DNA"/>
</dbReference>
<dbReference type="Pfam" id="PF00578">
    <property type="entry name" value="AhpC-TSA"/>
    <property type="match status" value="1"/>
</dbReference>